<sequence>MDAQELLTNTVLGGHISIEYFETDSIHDTTTSTCDIQAEDSQDTPLDLKKISAQFILSTRDGHNLTQSALDGVLTGVTMFHEQNIELVKAKAVISETSTIFKEMQCPFDDLETEYKQNQYFKKHLSLLIFNSNAASDGILKDFCDGQLYKNNSLFCSAPHALQLFLYYDDVEVCNPLGSAATVHKLGLFYYTLGNIESRHRANLDTIQLVSVVKSSYIDKYGMDTILQPFIESIQILESSGVEFIVKGNKRHLKGTLCLAIADNPASQALGGYKMLASALRKCRHCLAVDSEIQTKFFAEEFEPRTKETHSHHIRLLQGPLHDHVSTTYGITRDTALNKIKYFHVTMGLPPDVMHDILEGAMQVELRCLLTALINDKIISLPVLNERILSLPYGNDVSDHPKPLPETYFTRNTKKMGASETWALARLLPILIGDLITMAPKCTVGLAAHLRQLIHQHHSTFLECYPDRTLTPKLHYMIHIPQWMIKCGPLSKLWCMRFEAKHRYFKQIAKVVACVKEASSLEYTSAFLSYFPGFNLRTQLNIVNWINVKGTQYKRNDCLLIEFQNDEPVFSRIADIAFVESCPGPIIIGEALTTLSYNSHYHSYEVRSNGTFLIIDLDKIIDHNVLTMYQTFQNYSTYYITLKYYIINDFDV</sequence>
<dbReference type="eggNOG" id="ENOG502RZ1Z">
    <property type="taxonomic scope" value="Eukaryota"/>
</dbReference>
<proteinExistence type="predicted"/>
<dbReference type="PANTHER" id="PTHR31912">
    <property type="entry name" value="IP13529P"/>
    <property type="match status" value="1"/>
</dbReference>
<reference evidence="1" key="1">
    <citation type="submission" date="2017-05" db="UniProtKB">
        <authorList>
            <consortium name="EnsemblMetazoa"/>
        </authorList>
    </citation>
    <scope>IDENTIFICATION</scope>
</reference>
<dbReference type="AlphaFoldDB" id="A0A1X7T706"/>
<protein>
    <submittedName>
        <fullName evidence="1">Uncharacterized protein</fullName>
    </submittedName>
</protein>
<dbReference type="EnsemblMetazoa" id="Aqu2.1.10272_001">
    <property type="protein sequence ID" value="Aqu2.1.10272_001"/>
    <property type="gene ID" value="Aqu2.1.10272"/>
</dbReference>
<evidence type="ECO:0000313" key="1">
    <source>
        <dbReference type="EnsemblMetazoa" id="Aqu2.1.10272_001"/>
    </source>
</evidence>
<accession>A0A1X7T706</accession>
<dbReference type="PANTHER" id="PTHR31912:SF34">
    <property type="entry name" value="NOTOCHORD-RELATED PROTEIN"/>
    <property type="match status" value="1"/>
</dbReference>
<dbReference type="InParanoid" id="A0A1X7T706"/>
<dbReference type="OrthoDB" id="10045355at2759"/>
<organism evidence="1">
    <name type="scientific">Amphimedon queenslandica</name>
    <name type="common">Sponge</name>
    <dbReference type="NCBI Taxonomy" id="400682"/>
    <lineage>
        <taxon>Eukaryota</taxon>
        <taxon>Metazoa</taxon>
        <taxon>Porifera</taxon>
        <taxon>Demospongiae</taxon>
        <taxon>Heteroscleromorpha</taxon>
        <taxon>Haplosclerida</taxon>
        <taxon>Niphatidae</taxon>
        <taxon>Amphimedon</taxon>
    </lineage>
</organism>
<name>A0A1X7T706_AMPQE</name>